<protein>
    <submittedName>
        <fullName evidence="1">YtoQ family protein</fullName>
    </submittedName>
</protein>
<dbReference type="NCBIfam" id="TIGR03646">
    <property type="entry name" value="YtoQ_fam"/>
    <property type="match status" value="1"/>
</dbReference>
<comment type="caution">
    <text evidence="1">The sequence shown here is derived from an EMBL/GenBank/DDBJ whole genome shotgun (WGS) entry which is preliminary data.</text>
</comment>
<gene>
    <name evidence="1" type="ORF">FHP05_14175</name>
</gene>
<reference evidence="1 2" key="1">
    <citation type="submission" date="2019-06" db="EMBL/GenBank/DDBJ databases">
        <title>Cerasibacillus sp. nov., isolated from maize field.</title>
        <authorList>
            <person name="Lin S.-Y."/>
            <person name="Tsai C.-F."/>
            <person name="Young C.-C."/>
        </authorList>
    </citation>
    <scope>NUCLEOTIDE SEQUENCE [LARGE SCALE GENOMIC DNA]</scope>
    <source>
        <strain evidence="1 2">CC-CFT480</strain>
    </source>
</reference>
<dbReference type="Proteomes" id="UP000321574">
    <property type="component" value="Unassembled WGS sequence"/>
</dbReference>
<dbReference type="Pfam" id="PF11071">
    <property type="entry name" value="Nuc_deoxyri_tr3"/>
    <property type="match status" value="1"/>
</dbReference>
<dbReference type="AlphaFoldDB" id="A0A5C8NF94"/>
<dbReference type="OrthoDB" id="979989at2"/>
<sequence>MELTVYLAGQIHDNWREEFEQKAKERELNLKFVAPQTNHDRSDDIGEAILGKQPNKLYRDHVASNVNNLRTQVLMQKSDIVIALFGQEYRQWNTAMDASAAITLNKPTIIIRPESLIHPLKELSNKANVTVETVDQALEVLAYIFE</sequence>
<evidence type="ECO:0000313" key="1">
    <source>
        <dbReference type="EMBL" id="TXL60564.1"/>
    </source>
</evidence>
<organism evidence="1 2">
    <name type="scientific">Cerasibacillus terrae</name>
    <dbReference type="NCBI Taxonomy" id="2498845"/>
    <lineage>
        <taxon>Bacteria</taxon>
        <taxon>Bacillati</taxon>
        <taxon>Bacillota</taxon>
        <taxon>Bacilli</taxon>
        <taxon>Bacillales</taxon>
        <taxon>Bacillaceae</taxon>
        <taxon>Cerasibacillus</taxon>
    </lineage>
</organism>
<dbReference type="InterPro" id="IPR019884">
    <property type="entry name" value="YtoQ_family_protein"/>
</dbReference>
<dbReference type="RefSeq" id="WP_147670458.1">
    <property type="nucleotide sequence ID" value="NZ_VDUW01000014.1"/>
</dbReference>
<evidence type="ECO:0000313" key="2">
    <source>
        <dbReference type="Proteomes" id="UP000321574"/>
    </source>
</evidence>
<dbReference type="Gene3D" id="3.40.50.450">
    <property type="match status" value="1"/>
</dbReference>
<keyword evidence="2" id="KW-1185">Reference proteome</keyword>
<dbReference type="EMBL" id="VDUW01000014">
    <property type="protein sequence ID" value="TXL60564.1"/>
    <property type="molecule type" value="Genomic_DNA"/>
</dbReference>
<name>A0A5C8NF94_9BACI</name>
<accession>A0A5C8NF94</accession>
<proteinExistence type="predicted"/>